<comment type="caution">
    <text evidence="2">The sequence shown here is derived from an EMBL/GenBank/DDBJ whole genome shotgun (WGS) entry which is preliminary data.</text>
</comment>
<dbReference type="InterPro" id="IPR045584">
    <property type="entry name" value="Pilin-like"/>
</dbReference>
<protein>
    <recommendedName>
        <fullName evidence="4">Prepilin-type N-terminal cleavage/methylation domain-containing protein</fullName>
    </recommendedName>
</protein>
<organism evidence="2 3">
    <name type="scientific">Candidatus Segetimicrobium genomatis</name>
    <dbReference type="NCBI Taxonomy" id="2569760"/>
    <lineage>
        <taxon>Bacteria</taxon>
        <taxon>Bacillati</taxon>
        <taxon>Candidatus Sysuimicrobiota</taxon>
        <taxon>Candidatus Sysuimicrobiia</taxon>
        <taxon>Candidatus Sysuimicrobiales</taxon>
        <taxon>Candidatus Segetimicrobiaceae</taxon>
        <taxon>Candidatus Segetimicrobium</taxon>
    </lineage>
</organism>
<evidence type="ECO:0008006" key="4">
    <source>
        <dbReference type="Google" id="ProtNLM"/>
    </source>
</evidence>
<dbReference type="AlphaFoldDB" id="A0A537JCA3"/>
<dbReference type="Proteomes" id="UP000318093">
    <property type="component" value="Unassembled WGS sequence"/>
</dbReference>
<dbReference type="EMBL" id="VBAN01000219">
    <property type="protein sequence ID" value="TMI81178.1"/>
    <property type="molecule type" value="Genomic_DNA"/>
</dbReference>
<keyword evidence="1" id="KW-0472">Membrane</keyword>
<evidence type="ECO:0000313" key="2">
    <source>
        <dbReference type="EMBL" id="TMI81178.1"/>
    </source>
</evidence>
<proteinExistence type="predicted"/>
<name>A0A537JCA3_9BACT</name>
<sequence>MRTARRAASRFARIAAAGWNGAPAGTTVIEYAVALAIVAIVLSLAFGWQGSITKRRLQNAAYLLEGDLRFTQQTAVAHAGSGPQAELCLRPDGYDIYPVVYQDPIGRTSPAAGGTIKRVNAGAEYANGVQLTPDASAASACTMDGSRQAIVFLATGTPKFPDTNSHLVGVALGGRSMHVIIQPTTGMTAVGP</sequence>
<keyword evidence="1" id="KW-1133">Transmembrane helix</keyword>
<evidence type="ECO:0000313" key="3">
    <source>
        <dbReference type="Proteomes" id="UP000318093"/>
    </source>
</evidence>
<dbReference type="SUPFAM" id="SSF54523">
    <property type="entry name" value="Pili subunits"/>
    <property type="match status" value="1"/>
</dbReference>
<feature type="transmembrane region" description="Helical" evidence="1">
    <location>
        <begin position="28"/>
        <end position="48"/>
    </location>
</feature>
<keyword evidence="1" id="KW-0812">Transmembrane</keyword>
<gene>
    <name evidence="2" type="ORF">E6H03_07300</name>
</gene>
<accession>A0A537JCA3</accession>
<evidence type="ECO:0000256" key="1">
    <source>
        <dbReference type="SAM" id="Phobius"/>
    </source>
</evidence>
<reference evidence="2 3" key="1">
    <citation type="journal article" date="2019" name="Nat. Microbiol.">
        <title>Mediterranean grassland soil C-N compound turnover is dependent on rainfall and depth, and is mediated by genomically divergent microorganisms.</title>
        <authorList>
            <person name="Diamond S."/>
            <person name="Andeer P.F."/>
            <person name="Li Z."/>
            <person name="Crits-Christoph A."/>
            <person name="Burstein D."/>
            <person name="Anantharaman K."/>
            <person name="Lane K.R."/>
            <person name="Thomas B.C."/>
            <person name="Pan C."/>
            <person name="Northen T.R."/>
            <person name="Banfield J.F."/>
        </authorList>
    </citation>
    <scope>NUCLEOTIDE SEQUENCE [LARGE SCALE GENOMIC DNA]</scope>
    <source>
        <strain evidence="2">NP_6</strain>
    </source>
</reference>